<dbReference type="OrthoDB" id="423589at2759"/>
<name>A0A836GI24_9TRYP</name>
<sequence length="401" mass="44076">MTALAALEKEVADLKRIRVFNETVRTGVERVLGSLPSPETEKDTATKVRILLLRSQATLLLPRVSREAEKDLNAALKLQPGSATTWVELSECLLRRNAFKEACDALDNALRVSPAHTEALCKYSQIQRNRCGEEGVTPEQRKVYLDDAVTKARAAVGSNVDDADAWNTLALSLLSKVTLEGVTFDGVRRALAAMQQAERKCPENPDVPYNKAVLESLLGHFGAAAMDYWKAQGLDNDRLRGTRHLAEENAKVLARAQSRMKTSNGIGKRDFKKICTRIEQARKRCMQTSSATLVGVVDVITEPTMQPVTLLVSDEEGNFVFLLMHEVRASCFKIGDVIAYPGTTPTERITHSIAARPGVEVEPLELTVTHAYPNPKGILVNGHPLPSSAHVPLQMSSRLFT</sequence>
<reference evidence="3" key="2">
    <citation type="journal article" date="2021" name="Sci. Data">
        <title>Chromosome-scale genome sequencing, assembly and annotation of six genomes from subfamily Leishmaniinae.</title>
        <authorList>
            <person name="Almutairi H."/>
            <person name="Urbaniak M.D."/>
            <person name="Bates M.D."/>
            <person name="Jariyapan N."/>
            <person name="Kwakye-Nuako G."/>
            <person name="Thomaz Soccol V."/>
            <person name="Al-Salem W.S."/>
            <person name="Dillon R.J."/>
            <person name="Bates P.A."/>
            <person name="Gatherer D."/>
        </authorList>
    </citation>
    <scope>NUCLEOTIDE SEQUENCE [LARGE SCALE GENOMIC DNA]</scope>
</reference>
<dbReference type="SMR" id="A0A836GI24"/>
<dbReference type="Proteomes" id="UP000673552">
    <property type="component" value="Unassembled WGS sequence"/>
</dbReference>
<dbReference type="SUPFAM" id="SSF48452">
    <property type="entry name" value="TPR-like"/>
    <property type="match status" value="1"/>
</dbReference>
<dbReference type="Gene3D" id="1.25.40.10">
    <property type="entry name" value="Tetratricopeptide repeat domain"/>
    <property type="match status" value="1"/>
</dbReference>
<accession>A0A836GI24</accession>
<dbReference type="Pfam" id="PF13432">
    <property type="entry name" value="TPR_16"/>
    <property type="match status" value="1"/>
</dbReference>
<evidence type="ECO:0000313" key="3">
    <source>
        <dbReference type="Proteomes" id="UP000673552"/>
    </source>
</evidence>
<evidence type="ECO:0000313" key="2">
    <source>
        <dbReference type="EMBL" id="KAG5472569.1"/>
    </source>
</evidence>
<keyword evidence="1" id="KW-0802">TPR repeat</keyword>
<protein>
    <submittedName>
        <fullName evidence="2">Uncharacterized protein</fullName>
    </submittedName>
</protein>
<organism evidence="2 3">
    <name type="scientific">Leishmania martiniquensis</name>
    <dbReference type="NCBI Taxonomy" id="1580590"/>
    <lineage>
        <taxon>Eukaryota</taxon>
        <taxon>Discoba</taxon>
        <taxon>Euglenozoa</taxon>
        <taxon>Kinetoplastea</taxon>
        <taxon>Metakinetoplastina</taxon>
        <taxon>Trypanosomatida</taxon>
        <taxon>Trypanosomatidae</taxon>
        <taxon>Leishmaniinae</taxon>
        <taxon>Leishmania</taxon>
    </lineage>
</organism>
<dbReference type="RefSeq" id="XP_067176869.1">
    <property type="nucleotide sequence ID" value="XM_067321501.1"/>
</dbReference>
<evidence type="ECO:0000256" key="1">
    <source>
        <dbReference type="PROSITE-ProRule" id="PRU00339"/>
    </source>
</evidence>
<dbReference type="AlphaFoldDB" id="A0A836GI24"/>
<comment type="caution">
    <text evidence="2">The sequence shown here is derived from an EMBL/GenBank/DDBJ whole genome shotgun (WGS) entry which is preliminary data.</text>
</comment>
<dbReference type="PROSITE" id="PS50005">
    <property type="entry name" value="TPR"/>
    <property type="match status" value="1"/>
</dbReference>
<gene>
    <name evidence="2" type="ORF">LSCM1_03973</name>
</gene>
<dbReference type="KEGG" id="lmat:92514013"/>
<proteinExistence type="predicted"/>
<keyword evidence="3" id="KW-1185">Reference proteome</keyword>
<dbReference type="GeneID" id="92514013"/>
<reference evidence="3" key="1">
    <citation type="journal article" date="2021" name="Microbiol. Resour. Announc.">
        <title>LGAAP: Leishmaniinae Genome Assembly and Annotation Pipeline.</title>
        <authorList>
            <person name="Almutairi H."/>
            <person name="Urbaniak M.D."/>
            <person name="Bates M.D."/>
            <person name="Jariyapan N."/>
            <person name="Kwakye-Nuako G."/>
            <person name="Thomaz-Soccol V."/>
            <person name="Al-Salem W.S."/>
            <person name="Dillon R.J."/>
            <person name="Bates P.A."/>
            <person name="Gatherer D."/>
        </authorList>
    </citation>
    <scope>NUCLEOTIDE SEQUENCE [LARGE SCALE GENOMIC DNA]</scope>
</reference>
<dbReference type="InterPro" id="IPR011990">
    <property type="entry name" value="TPR-like_helical_dom_sf"/>
</dbReference>
<dbReference type="InterPro" id="IPR019734">
    <property type="entry name" value="TPR_rpt"/>
</dbReference>
<dbReference type="EMBL" id="JAFEUZ010000030">
    <property type="protein sequence ID" value="KAG5472569.1"/>
    <property type="molecule type" value="Genomic_DNA"/>
</dbReference>
<feature type="repeat" description="TPR" evidence="1">
    <location>
        <begin position="83"/>
        <end position="116"/>
    </location>
</feature>